<reference evidence="1 2" key="1">
    <citation type="submission" date="2019-06" db="EMBL/GenBank/DDBJ databases">
        <title>Persicimonas caeni gen. nov., sp. nov., a predatory bacterium isolated from solar saltern.</title>
        <authorList>
            <person name="Wang S."/>
        </authorList>
    </citation>
    <scope>NUCLEOTIDE SEQUENCE [LARGE SCALE GENOMIC DNA]</scope>
    <source>
        <strain evidence="1 2">YN101</strain>
    </source>
</reference>
<accession>A0A4Y6PZW1</accession>
<dbReference type="AlphaFoldDB" id="A0A4Y6PZW1"/>
<evidence type="ECO:0000313" key="1">
    <source>
        <dbReference type="EMBL" id="QDG53719.1"/>
    </source>
</evidence>
<proteinExistence type="predicted"/>
<keyword evidence="2" id="KW-1185">Reference proteome</keyword>
<gene>
    <name evidence="1" type="ORF">FIV42_24135</name>
</gene>
<evidence type="ECO:0000313" key="2">
    <source>
        <dbReference type="Proteomes" id="UP000315995"/>
    </source>
</evidence>
<dbReference type="RefSeq" id="WP_141200173.1">
    <property type="nucleotide sequence ID" value="NZ_CP041186.1"/>
</dbReference>
<dbReference type="OrthoDB" id="5513497at2"/>
<organism evidence="1 2">
    <name type="scientific">Persicimonas caeni</name>
    <dbReference type="NCBI Taxonomy" id="2292766"/>
    <lineage>
        <taxon>Bacteria</taxon>
        <taxon>Deltaproteobacteria</taxon>
        <taxon>Bradymonadales</taxon>
        <taxon>Bradymonadaceae</taxon>
        <taxon>Persicimonas</taxon>
    </lineage>
</organism>
<dbReference type="EMBL" id="CP041186">
    <property type="protein sequence ID" value="QDG53719.1"/>
    <property type="molecule type" value="Genomic_DNA"/>
</dbReference>
<accession>A0A5B8YAQ7</accession>
<sequence length="202" mass="22339">MRELLPKVRQSAMRIVWLSLIATVLSVGLFVSSASATVMKYADVDRLIEISDIIIHAEVVEQKTYFDTEQDRVVTDTTFGVNRAFWGKVGEKVTIQQWGGTYQGTTHYIPGDARFEVGEEVVVFLHKGKDVVALSALGQAKFSVEKTNEGKLVSRDLSDITFMLEQNGQQKLGHLPGETRSFVSFVAELEALVQGIKGGTNE</sequence>
<protein>
    <submittedName>
        <fullName evidence="1">Uncharacterized protein</fullName>
    </submittedName>
</protein>
<dbReference type="Proteomes" id="UP000315995">
    <property type="component" value="Chromosome"/>
</dbReference>
<name>A0A4Y6PZW1_PERCE</name>